<evidence type="ECO:0000256" key="1">
    <source>
        <dbReference type="ARBA" id="ARBA00004304"/>
    </source>
</evidence>
<dbReference type="EMBL" id="MK370739">
    <property type="protein sequence ID" value="QGA46909.1"/>
    <property type="molecule type" value="Genomic_DNA"/>
</dbReference>
<evidence type="ECO:0000256" key="8">
    <source>
        <dbReference type="ARBA" id="ARBA00023065"/>
    </source>
</evidence>
<evidence type="ECO:0000256" key="7">
    <source>
        <dbReference type="ARBA" id="ARBA00022989"/>
    </source>
</evidence>
<dbReference type="InterPro" id="IPR050635">
    <property type="entry name" value="ATPase_protein_8"/>
</dbReference>
<evidence type="ECO:0000256" key="12">
    <source>
        <dbReference type="RuleBase" id="RU003661"/>
    </source>
</evidence>
<dbReference type="InterPro" id="IPR001421">
    <property type="entry name" value="ATP8_metazoa"/>
</dbReference>
<comment type="subcellular location">
    <subcellularLocation>
        <location evidence="1 12">Mitochondrion membrane</location>
        <topology evidence="1 12">Single-pass membrane protein</topology>
    </subcellularLocation>
</comment>
<keyword evidence="7 13" id="KW-1133">Transmembrane helix</keyword>
<dbReference type="GeneID" id="42888515"/>
<keyword evidence="9 12" id="KW-0496">Mitochondrion</keyword>
<dbReference type="Pfam" id="PF00895">
    <property type="entry name" value="ATP-synt_8"/>
    <property type="match status" value="1"/>
</dbReference>
<keyword evidence="10 13" id="KW-0472">Membrane</keyword>
<evidence type="ECO:0000313" key="14">
    <source>
        <dbReference type="EMBL" id="QGA46909.1"/>
    </source>
</evidence>
<comment type="similarity">
    <text evidence="2 12">Belongs to the ATPase protein 8 family.</text>
</comment>
<proteinExistence type="inferred from homology"/>
<evidence type="ECO:0000256" key="5">
    <source>
        <dbReference type="ARBA" id="ARBA00022692"/>
    </source>
</evidence>
<dbReference type="AlphaFoldDB" id="A0A5Q0RY68"/>
<dbReference type="GO" id="GO:0015986">
    <property type="term" value="P:proton motive force-driven ATP synthesis"/>
    <property type="evidence" value="ECO:0007669"/>
    <property type="project" value="InterPro"/>
</dbReference>
<dbReference type="PANTHER" id="PTHR39937:SF1">
    <property type="entry name" value="ATP SYNTHASE PROTEIN 8"/>
    <property type="match status" value="1"/>
</dbReference>
<evidence type="ECO:0000256" key="13">
    <source>
        <dbReference type="SAM" id="Phobius"/>
    </source>
</evidence>
<reference evidence="14" key="1">
    <citation type="journal article" date="2019" name="Mitochondrial DNA Part B Resour">
        <title>The complete mitochondrial genome of a blue-tailed skink (Plestiodon tunganus) endemic to Sichuan Basin.</title>
        <authorList>
            <person name="Chen M."/>
            <person name="Liu J."/>
            <person name="Chen D."/>
            <person name="Guo X."/>
        </authorList>
    </citation>
    <scope>NUCLEOTIDE SEQUENCE</scope>
</reference>
<organism evidence="14">
    <name type="scientific">Plestiodon tunganus</name>
    <dbReference type="NCBI Taxonomy" id="463550"/>
    <lineage>
        <taxon>Eukaryota</taxon>
        <taxon>Metazoa</taxon>
        <taxon>Chordata</taxon>
        <taxon>Craniata</taxon>
        <taxon>Vertebrata</taxon>
        <taxon>Euteleostomi</taxon>
        <taxon>Lepidosauria</taxon>
        <taxon>Squamata</taxon>
        <taxon>Bifurcata</taxon>
        <taxon>Unidentata</taxon>
        <taxon>Scinciformata</taxon>
        <taxon>Scincidae</taxon>
        <taxon>Scincinae</taxon>
        <taxon>Plestiodon</taxon>
    </lineage>
</organism>
<dbReference type="GO" id="GO:0031966">
    <property type="term" value="C:mitochondrial membrane"/>
    <property type="evidence" value="ECO:0007669"/>
    <property type="project" value="UniProtKB-SubCell"/>
</dbReference>
<evidence type="ECO:0000256" key="9">
    <source>
        <dbReference type="ARBA" id="ARBA00023128"/>
    </source>
</evidence>
<keyword evidence="4 12" id="KW-0138">CF(0)</keyword>
<feature type="transmembrane region" description="Helical" evidence="13">
    <location>
        <begin position="6"/>
        <end position="24"/>
    </location>
</feature>
<keyword evidence="5 12" id="KW-0812">Transmembrane</keyword>
<dbReference type="RefSeq" id="YP_009711367.1">
    <property type="nucleotide sequence ID" value="NC_045232.1"/>
</dbReference>
<accession>A0A5Q0RY68</accession>
<dbReference type="PANTHER" id="PTHR39937">
    <property type="entry name" value="ATP SYNTHASE PROTEIN 8"/>
    <property type="match status" value="1"/>
</dbReference>
<evidence type="ECO:0000256" key="2">
    <source>
        <dbReference type="ARBA" id="ARBA00008892"/>
    </source>
</evidence>
<protein>
    <recommendedName>
        <fullName evidence="12">ATP synthase complex subunit 8</fullName>
    </recommendedName>
</protein>
<sequence>MPQLNPAPWFLILLLSWTVLLLIFKTKILTSAHYNAPLAPDLLTPHTTPWNWPWI</sequence>
<evidence type="ECO:0000256" key="11">
    <source>
        <dbReference type="ARBA" id="ARBA00023310"/>
    </source>
</evidence>
<evidence type="ECO:0000256" key="10">
    <source>
        <dbReference type="ARBA" id="ARBA00023136"/>
    </source>
</evidence>
<keyword evidence="3 12" id="KW-0813">Transport</keyword>
<dbReference type="GO" id="GO:0015078">
    <property type="term" value="F:proton transmembrane transporter activity"/>
    <property type="evidence" value="ECO:0007669"/>
    <property type="project" value="InterPro"/>
</dbReference>
<keyword evidence="8 12" id="KW-0406">Ion transport</keyword>
<dbReference type="GO" id="GO:0045259">
    <property type="term" value="C:proton-transporting ATP synthase complex"/>
    <property type="evidence" value="ECO:0007669"/>
    <property type="project" value="UniProtKB-KW"/>
</dbReference>
<dbReference type="CTD" id="4509"/>
<name>A0A5Q0RY68_9SAUR</name>
<keyword evidence="6 12" id="KW-0375">Hydrogen ion transport</keyword>
<evidence type="ECO:0000256" key="3">
    <source>
        <dbReference type="ARBA" id="ARBA00022448"/>
    </source>
</evidence>
<geneLocation type="mitochondrion" evidence="14"/>
<keyword evidence="11" id="KW-0066">ATP synthesis</keyword>
<gene>
    <name evidence="14" type="primary">ATP8</name>
</gene>
<evidence type="ECO:0000256" key="4">
    <source>
        <dbReference type="ARBA" id="ARBA00022547"/>
    </source>
</evidence>
<evidence type="ECO:0000256" key="6">
    <source>
        <dbReference type="ARBA" id="ARBA00022781"/>
    </source>
</evidence>